<sequence length="332" mass="38672">MGVSYKVVPFKFNMATYNKNFLSFILYPVRFCYYWILNKYSYPLILKIIEENGIDVIHSNNSWISIGFEIAKQKRIKHVWHLREMSDLHFYMRSFKPFEKLCEDFNNSDSVICVSEAVKRHFHIRNKNAVVLYDAVDSIRNIQDVHYEKENYFLYCGGLSENKGVLDAISSFSKVSRNRNIRLYIAGTGSAHFVKKMKSLIEKEGIERKVVLLGYRTDAKELMRKAVALLMCSWHEAYGRVTVEAMMNDCVVIGRNSGGTSELIEHEETGFLFDSNSELEALMEKVLDMDTTIIRDKAREKAIHSFTEEVYGEQLKKVYDNLLIQNHKTTQE</sequence>
<dbReference type="EC" id="2.4.-.-" evidence="4"/>
<gene>
    <name evidence="4" type="ORF">PN599_13445</name>
</gene>
<dbReference type="PANTHER" id="PTHR12526">
    <property type="entry name" value="GLYCOSYLTRANSFERASE"/>
    <property type="match status" value="1"/>
</dbReference>
<evidence type="ECO:0000256" key="1">
    <source>
        <dbReference type="SAM" id="Phobius"/>
    </source>
</evidence>
<feature type="domain" description="Glycosyl transferase family 1" evidence="2">
    <location>
        <begin position="145"/>
        <end position="301"/>
    </location>
</feature>
<dbReference type="EMBL" id="JAQMPJ010000012">
    <property type="protein sequence ID" value="MDB9006004.1"/>
    <property type="molecule type" value="Genomic_DNA"/>
</dbReference>
<feature type="transmembrane region" description="Helical" evidence="1">
    <location>
        <begin position="20"/>
        <end position="37"/>
    </location>
</feature>
<organism evidence="4 5">
    <name type="scientific">Parabacteroides distasonis</name>
    <dbReference type="NCBI Taxonomy" id="823"/>
    <lineage>
        <taxon>Bacteria</taxon>
        <taxon>Pseudomonadati</taxon>
        <taxon>Bacteroidota</taxon>
        <taxon>Bacteroidia</taxon>
        <taxon>Bacteroidales</taxon>
        <taxon>Tannerellaceae</taxon>
        <taxon>Parabacteroides</taxon>
    </lineage>
</organism>
<keyword evidence="4" id="KW-0328">Glycosyltransferase</keyword>
<proteinExistence type="predicted"/>
<dbReference type="Gene3D" id="3.40.50.2000">
    <property type="entry name" value="Glycogen Phosphorylase B"/>
    <property type="match status" value="2"/>
</dbReference>
<keyword evidence="4" id="KW-0808">Transferase</keyword>
<dbReference type="InterPro" id="IPR028098">
    <property type="entry name" value="Glyco_trans_4-like_N"/>
</dbReference>
<accession>A0AB35JA55</accession>
<dbReference type="InterPro" id="IPR001296">
    <property type="entry name" value="Glyco_trans_1"/>
</dbReference>
<dbReference type="PANTHER" id="PTHR12526:SF627">
    <property type="entry name" value="D-RHAMNOSYLTRANSFERASE WBPZ"/>
    <property type="match status" value="1"/>
</dbReference>
<dbReference type="GO" id="GO:0016757">
    <property type="term" value="F:glycosyltransferase activity"/>
    <property type="evidence" value="ECO:0007669"/>
    <property type="project" value="UniProtKB-KW"/>
</dbReference>
<dbReference type="AlphaFoldDB" id="A0AB35JA55"/>
<dbReference type="Pfam" id="PF13439">
    <property type="entry name" value="Glyco_transf_4"/>
    <property type="match status" value="1"/>
</dbReference>
<keyword evidence="1" id="KW-0812">Transmembrane</keyword>
<name>A0AB35JA55_PARDI</name>
<comment type="caution">
    <text evidence="4">The sequence shown here is derived from an EMBL/GenBank/DDBJ whole genome shotgun (WGS) entry which is preliminary data.</text>
</comment>
<evidence type="ECO:0000313" key="4">
    <source>
        <dbReference type="EMBL" id="MDB9006004.1"/>
    </source>
</evidence>
<dbReference type="Pfam" id="PF00534">
    <property type="entry name" value="Glycos_transf_1"/>
    <property type="match status" value="1"/>
</dbReference>
<keyword evidence="1" id="KW-1133">Transmembrane helix</keyword>
<reference evidence="4" key="1">
    <citation type="submission" date="2023-01" db="EMBL/GenBank/DDBJ databases">
        <title>Human gut microbiome strain richness.</title>
        <authorList>
            <person name="Chen-Liaw A."/>
        </authorList>
    </citation>
    <scope>NUCLEOTIDE SEQUENCE</scope>
    <source>
        <strain evidence="4">RTP21484st1_E5_RTP21484_190118</strain>
    </source>
</reference>
<dbReference type="Proteomes" id="UP001210126">
    <property type="component" value="Unassembled WGS sequence"/>
</dbReference>
<evidence type="ECO:0000313" key="5">
    <source>
        <dbReference type="Proteomes" id="UP001210126"/>
    </source>
</evidence>
<dbReference type="RefSeq" id="WP_270229008.1">
    <property type="nucleotide sequence ID" value="NZ_JAQDHO010000012.1"/>
</dbReference>
<evidence type="ECO:0000259" key="3">
    <source>
        <dbReference type="Pfam" id="PF13439"/>
    </source>
</evidence>
<dbReference type="SUPFAM" id="SSF53756">
    <property type="entry name" value="UDP-Glycosyltransferase/glycogen phosphorylase"/>
    <property type="match status" value="1"/>
</dbReference>
<keyword evidence="1" id="KW-0472">Membrane</keyword>
<evidence type="ECO:0000259" key="2">
    <source>
        <dbReference type="Pfam" id="PF00534"/>
    </source>
</evidence>
<feature type="domain" description="Glycosyltransferase subfamily 4-like N-terminal" evidence="3">
    <location>
        <begin position="21"/>
        <end position="137"/>
    </location>
</feature>
<protein>
    <submittedName>
        <fullName evidence="4">Glycosyltransferase</fullName>
        <ecNumber evidence="4">2.4.-.-</ecNumber>
    </submittedName>
</protein>